<name>A0A1D8B200_9ACTO</name>
<feature type="compositionally biased region" description="Polar residues" evidence="1">
    <location>
        <begin position="109"/>
        <end position="123"/>
    </location>
</feature>
<dbReference type="SUPFAM" id="SSF53474">
    <property type="entry name" value="alpha/beta-Hydrolases"/>
    <property type="match status" value="1"/>
</dbReference>
<feature type="compositionally biased region" description="Low complexity" evidence="1">
    <location>
        <begin position="506"/>
        <end position="516"/>
    </location>
</feature>
<dbReference type="KEGG" id="phon:BH719_04275"/>
<feature type="transmembrane region" description="Helical" evidence="2">
    <location>
        <begin position="433"/>
        <end position="457"/>
    </location>
</feature>
<keyword evidence="2" id="KW-1133">Transmembrane helix</keyword>
<dbReference type="EMBL" id="CP017298">
    <property type="protein sequence ID" value="AOS47169.1"/>
    <property type="molecule type" value="Genomic_DNA"/>
</dbReference>
<evidence type="ECO:0000256" key="1">
    <source>
        <dbReference type="SAM" id="MobiDB-lite"/>
    </source>
</evidence>
<dbReference type="PANTHER" id="PTHR48098:SF1">
    <property type="entry name" value="DIACYLGLYCEROL ACYLTRANSFERASE_MYCOLYLTRANSFERASE AG85A"/>
    <property type="match status" value="1"/>
</dbReference>
<evidence type="ECO:0000313" key="3">
    <source>
        <dbReference type="EMBL" id="AOS47169.1"/>
    </source>
</evidence>
<keyword evidence="4" id="KW-1185">Reference proteome</keyword>
<feature type="region of interest" description="Disordered" evidence="1">
    <location>
        <begin position="109"/>
        <end position="138"/>
    </location>
</feature>
<dbReference type="Gene3D" id="3.40.50.1820">
    <property type="entry name" value="alpha/beta hydrolase"/>
    <property type="match status" value="1"/>
</dbReference>
<feature type="transmembrane region" description="Helical" evidence="2">
    <location>
        <begin position="572"/>
        <end position="597"/>
    </location>
</feature>
<dbReference type="GO" id="GO:0016747">
    <property type="term" value="F:acyltransferase activity, transferring groups other than amino-acyl groups"/>
    <property type="evidence" value="ECO:0007669"/>
    <property type="project" value="TreeGrafter"/>
</dbReference>
<reference evidence="3 4" key="1">
    <citation type="submission" date="2016-09" db="EMBL/GenBank/DDBJ databases">
        <title>Complete genome sequence of Actinomyces hongkongensis HKU8.</title>
        <authorList>
            <person name="Gao Y.-X."/>
            <person name="Zhou Y.-Y."/>
            <person name="Xie Y."/>
            <person name="Wang M."/>
            <person name="Wang S.-J."/>
            <person name="Shen S.-G."/>
        </authorList>
    </citation>
    <scope>NUCLEOTIDE SEQUENCE [LARGE SCALE GENOMIC DNA]</scope>
    <source>
        <strain evidence="3 4">HKU8</strain>
    </source>
</reference>
<evidence type="ECO:0000256" key="2">
    <source>
        <dbReference type="SAM" id="Phobius"/>
    </source>
</evidence>
<keyword evidence="2" id="KW-0812">Transmembrane</keyword>
<dbReference type="InterPro" id="IPR000801">
    <property type="entry name" value="Esterase-like"/>
</dbReference>
<evidence type="ECO:0000313" key="4">
    <source>
        <dbReference type="Proteomes" id="UP000095214"/>
    </source>
</evidence>
<dbReference type="Pfam" id="PF00756">
    <property type="entry name" value="Esterase"/>
    <property type="match status" value="1"/>
</dbReference>
<dbReference type="STRING" id="178339.BH719_04275"/>
<dbReference type="InterPro" id="IPR029058">
    <property type="entry name" value="AB_hydrolase_fold"/>
</dbReference>
<gene>
    <name evidence="3" type="ORF">BH719_04275</name>
</gene>
<feature type="compositionally biased region" description="Low complexity" evidence="1">
    <location>
        <begin position="465"/>
        <end position="497"/>
    </location>
</feature>
<feature type="compositionally biased region" description="Low complexity" evidence="1">
    <location>
        <begin position="523"/>
        <end position="532"/>
    </location>
</feature>
<dbReference type="Proteomes" id="UP000095214">
    <property type="component" value="Chromosome"/>
</dbReference>
<proteinExistence type="predicted"/>
<dbReference type="AlphaFoldDB" id="A0A1D8B200"/>
<dbReference type="OrthoDB" id="3723842at2"/>
<accession>A0A1D8B200</accession>
<dbReference type="InterPro" id="IPR050583">
    <property type="entry name" value="Mycobacterial_A85_antigen"/>
</dbReference>
<sequence length="619" mass="64094">MGFLLSVDLTTHRAMVTALLLTIAALIASALLLPLTRRGRAGNPAGAAPQRRAHPWRTAGRWSARALAMLLPVVMILATGAMAFNRSLKIVTTPRDLFGIIAANLSGPQTGEAQSADGQSDGAQSEHERTQSGDPALLTDFQPTEESGMLKTTWTGPISGITQPVYAITPKGYRPDDGKKYGVIMTLHGYPGDPEGTMWGAQVSEALQSAIDQGLIPPTIVIGPEVNVDDSEHDCADLPGRPPVFTWVTKDVPAMIKANFPNVSTERAAWMIAGFSSGAYCAVWTAMRAPEVFGSAASLSGYNTQIEGGMKSQGQQYLADNTLSTMLANRTPDGLRIYAMAAQDDAVGGAPAAVAMANAVKAPDSVTPDTPETGGHAGPLWREHIPTMLAWWGSDNSVARAVGTPPTAEAAQSSSGFGQIVTAQTVTHRTRAFGLNGAGSLVVVGLLALLSALLCALRVPRWVAADGSGSPSPSAESAGPDGAGAGTADRATDRAPTVESEEATARTRAGTTTAGTDGQPASTGTADGTTTGRSEADTGPSQGLGGALASLRGRLAGARARASRLPRGLRRAWFFTTRLVTVSATMGVVALLIGMLGNATGGFYTSWRTALFSLIEAFM</sequence>
<dbReference type="PANTHER" id="PTHR48098">
    <property type="entry name" value="ENTEROCHELIN ESTERASE-RELATED"/>
    <property type="match status" value="1"/>
</dbReference>
<keyword evidence="2" id="KW-0472">Membrane</keyword>
<feature type="transmembrane region" description="Helical" evidence="2">
    <location>
        <begin position="12"/>
        <end position="33"/>
    </location>
</feature>
<organism evidence="3 4">
    <name type="scientific">Pauljensenia hongkongensis</name>
    <dbReference type="NCBI Taxonomy" id="178339"/>
    <lineage>
        <taxon>Bacteria</taxon>
        <taxon>Bacillati</taxon>
        <taxon>Actinomycetota</taxon>
        <taxon>Actinomycetes</taxon>
        <taxon>Actinomycetales</taxon>
        <taxon>Actinomycetaceae</taxon>
        <taxon>Pauljensenia</taxon>
    </lineage>
</organism>
<protein>
    <submittedName>
        <fullName evidence="3">Esterase</fullName>
    </submittedName>
</protein>
<feature type="region of interest" description="Disordered" evidence="1">
    <location>
        <begin position="465"/>
        <end position="545"/>
    </location>
</feature>
<feature type="transmembrane region" description="Helical" evidence="2">
    <location>
        <begin position="66"/>
        <end position="84"/>
    </location>
</feature>
<dbReference type="RefSeq" id="WP_009743533.1">
    <property type="nucleotide sequence ID" value="NZ_CP017298.1"/>
</dbReference>